<dbReference type="SMART" id="SM00208">
    <property type="entry name" value="TNFR"/>
    <property type="match status" value="1"/>
</dbReference>
<feature type="chain" id="PRO_5043427767" description="TNFR-Cys domain-containing protein" evidence="4">
    <location>
        <begin position="30"/>
        <end position="196"/>
    </location>
</feature>
<evidence type="ECO:0000313" key="7">
    <source>
        <dbReference type="Proteomes" id="UP000735302"/>
    </source>
</evidence>
<feature type="repeat" description="TNFR-Cys" evidence="1">
    <location>
        <begin position="57"/>
        <end position="95"/>
    </location>
</feature>
<keyword evidence="1" id="KW-1015">Disulfide bond</keyword>
<keyword evidence="3" id="KW-0472">Membrane</keyword>
<sequence length="196" mass="21739">MANIRSFLRAFGPLLVLCFCLNFASLAHGRTVIETEDEQNDGQDEELPDTYDHWPILCPPNNWYSKKQENCLPCSACPEDQFIIRPCYRFQDTRCALLRDFPGHFLSPPSSGGHSRPLVMAGDGKLRNSGRGSQQSEDQWRPAAVVLGVITGVLVTALLVTSLAVCVVWKRQQAAESRETEKKLVCAYSPAPSVTV</sequence>
<feature type="domain" description="TNFR-Cys" evidence="5">
    <location>
        <begin position="57"/>
        <end position="95"/>
    </location>
</feature>
<evidence type="ECO:0000256" key="4">
    <source>
        <dbReference type="SAM" id="SignalP"/>
    </source>
</evidence>
<evidence type="ECO:0000256" key="1">
    <source>
        <dbReference type="PROSITE-ProRule" id="PRU00206"/>
    </source>
</evidence>
<dbReference type="Pfam" id="PF00020">
    <property type="entry name" value="TNFR_c6"/>
    <property type="match status" value="1"/>
</dbReference>
<comment type="caution">
    <text evidence="6">The sequence shown here is derived from an EMBL/GenBank/DDBJ whole genome shotgun (WGS) entry which is preliminary data.</text>
</comment>
<reference evidence="6 7" key="1">
    <citation type="journal article" date="2021" name="Elife">
        <title>Chloroplast acquisition without the gene transfer in kleptoplastic sea slugs, Plakobranchus ocellatus.</title>
        <authorList>
            <person name="Maeda T."/>
            <person name="Takahashi S."/>
            <person name="Yoshida T."/>
            <person name="Shimamura S."/>
            <person name="Takaki Y."/>
            <person name="Nagai Y."/>
            <person name="Toyoda A."/>
            <person name="Suzuki Y."/>
            <person name="Arimoto A."/>
            <person name="Ishii H."/>
            <person name="Satoh N."/>
            <person name="Nishiyama T."/>
            <person name="Hasebe M."/>
            <person name="Maruyama T."/>
            <person name="Minagawa J."/>
            <person name="Obokata J."/>
            <person name="Shigenobu S."/>
        </authorList>
    </citation>
    <scope>NUCLEOTIDE SEQUENCE [LARGE SCALE GENOMIC DNA]</scope>
</reference>
<dbReference type="InterPro" id="IPR001368">
    <property type="entry name" value="TNFR/NGFR_Cys_rich_reg"/>
</dbReference>
<keyword evidence="3" id="KW-1133">Transmembrane helix</keyword>
<name>A0AAV4BY09_9GAST</name>
<feature type="disulfide bond" evidence="1">
    <location>
        <begin position="77"/>
        <end position="95"/>
    </location>
</feature>
<evidence type="ECO:0000313" key="6">
    <source>
        <dbReference type="EMBL" id="GFO28031.1"/>
    </source>
</evidence>
<accession>A0AAV4BY09</accession>
<dbReference type="Gene3D" id="2.10.50.10">
    <property type="entry name" value="Tumor Necrosis Factor Receptor, subunit A, domain 2"/>
    <property type="match status" value="1"/>
</dbReference>
<comment type="caution">
    <text evidence="1">Lacks conserved residue(s) required for the propagation of feature annotation.</text>
</comment>
<dbReference type="PROSITE" id="PS50050">
    <property type="entry name" value="TNFR_NGFR_2"/>
    <property type="match status" value="1"/>
</dbReference>
<evidence type="ECO:0000259" key="5">
    <source>
        <dbReference type="PROSITE" id="PS50050"/>
    </source>
</evidence>
<dbReference type="PROSITE" id="PS00652">
    <property type="entry name" value="TNFR_NGFR_1"/>
    <property type="match status" value="1"/>
</dbReference>
<gene>
    <name evidence="6" type="ORF">PoB_005453600</name>
</gene>
<feature type="signal peptide" evidence="4">
    <location>
        <begin position="1"/>
        <end position="29"/>
    </location>
</feature>
<keyword evidence="7" id="KW-1185">Reference proteome</keyword>
<protein>
    <recommendedName>
        <fullName evidence="5">TNFR-Cys domain-containing protein</fullName>
    </recommendedName>
</protein>
<feature type="region of interest" description="Disordered" evidence="2">
    <location>
        <begin position="108"/>
        <end position="137"/>
    </location>
</feature>
<organism evidence="6 7">
    <name type="scientific">Plakobranchus ocellatus</name>
    <dbReference type="NCBI Taxonomy" id="259542"/>
    <lineage>
        <taxon>Eukaryota</taxon>
        <taxon>Metazoa</taxon>
        <taxon>Spiralia</taxon>
        <taxon>Lophotrochozoa</taxon>
        <taxon>Mollusca</taxon>
        <taxon>Gastropoda</taxon>
        <taxon>Heterobranchia</taxon>
        <taxon>Euthyneura</taxon>
        <taxon>Panpulmonata</taxon>
        <taxon>Sacoglossa</taxon>
        <taxon>Placobranchoidea</taxon>
        <taxon>Plakobranchidae</taxon>
        <taxon>Plakobranchus</taxon>
    </lineage>
</organism>
<keyword evidence="3" id="KW-0812">Transmembrane</keyword>
<proteinExistence type="predicted"/>
<feature type="transmembrane region" description="Helical" evidence="3">
    <location>
        <begin position="143"/>
        <end position="169"/>
    </location>
</feature>
<keyword evidence="4" id="KW-0732">Signal</keyword>
<evidence type="ECO:0000256" key="3">
    <source>
        <dbReference type="SAM" id="Phobius"/>
    </source>
</evidence>
<evidence type="ECO:0000256" key="2">
    <source>
        <dbReference type="SAM" id="MobiDB-lite"/>
    </source>
</evidence>
<feature type="disulfide bond" evidence="1">
    <location>
        <begin position="74"/>
        <end position="87"/>
    </location>
</feature>
<dbReference type="AlphaFoldDB" id="A0AAV4BY09"/>
<dbReference type="EMBL" id="BLXT01005987">
    <property type="protein sequence ID" value="GFO28031.1"/>
    <property type="molecule type" value="Genomic_DNA"/>
</dbReference>
<dbReference type="Proteomes" id="UP000735302">
    <property type="component" value="Unassembled WGS sequence"/>
</dbReference>